<dbReference type="EMBL" id="CP000148">
    <property type="protein sequence ID" value="ABB33175.1"/>
    <property type="molecule type" value="Genomic_DNA"/>
</dbReference>
<name>Q39RE9_GEOMG</name>
<protein>
    <submittedName>
        <fullName evidence="3">SAM-dependent methyltransferase, type 11</fullName>
    </submittedName>
</protein>
<dbReference type="DNASU" id="3740813"/>
<evidence type="ECO:0000259" key="2">
    <source>
        <dbReference type="Pfam" id="PF08241"/>
    </source>
</evidence>
<dbReference type="Gene3D" id="3.40.50.150">
    <property type="entry name" value="Vaccinia Virus protein VP39"/>
    <property type="match status" value="1"/>
</dbReference>
<dbReference type="Proteomes" id="UP000007073">
    <property type="component" value="Chromosome"/>
</dbReference>
<dbReference type="Pfam" id="PF08241">
    <property type="entry name" value="Methyltransf_11"/>
    <property type="match status" value="1"/>
</dbReference>
<dbReference type="STRING" id="269799.Gmet_2958"/>
<organism evidence="3 4">
    <name type="scientific">Geobacter metallireducens (strain ATCC 53774 / DSM 7210 / GS-15)</name>
    <dbReference type="NCBI Taxonomy" id="269799"/>
    <lineage>
        <taxon>Bacteria</taxon>
        <taxon>Pseudomonadati</taxon>
        <taxon>Thermodesulfobacteriota</taxon>
        <taxon>Desulfuromonadia</taxon>
        <taxon>Geobacterales</taxon>
        <taxon>Geobacteraceae</taxon>
        <taxon>Geobacter</taxon>
    </lineage>
</organism>
<dbReference type="CDD" id="cd02440">
    <property type="entry name" value="AdoMet_MTases"/>
    <property type="match status" value="1"/>
</dbReference>
<keyword evidence="3" id="KW-0489">Methyltransferase</keyword>
<dbReference type="InterPro" id="IPR029063">
    <property type="entry name" value="SAM-dependent_MTases_sf"/>
</dbReference>
<sequence>MSDVTDAQAIADHWGRGDVFGLIVAALNQMAKPLDGLTVEELAPVDHFHSRGFPATVEFADRLPINAGEQILDIGCGLGGPARYMAKRFQCRVSGIDITGPFVEAANRLTALLHMEQQVEIAQGNGQRLPYPDSCFDGAYTQDVTMNVAERAGFFAEAYRVLKPGAFFALSEHGLGPQGKPHYPVPWSDDGTGAYLTAPAETRAILERTGFEAITVEDTGAKCVAGYGKVIERAEKGALPPLGLHLFMGESMVEKMRNAARNIEEGRTHPIQLICRKP</sequence>
<dbReference type="PANTHER" id="PTHR44068:SF11">
    <property type="entry name" value="GERANYL DIPHOSPHATE 2-C-METHYLTRANSFERASE"/>
    <property type="match status" value="1"/>
</dbReference>
<dbReference type="SUPFAM" id="SSF53335">
    <property type="entry name" value="S-adenosyl-L-methionine-dependent methyltransferases"/>
    <property type="match status" value="1"/>
</dbReference>
<gene>
    <name evidence="3" type="ordered locus">Gmet_2958</name>
</gene>
<dbReference type="GO" id="GO:0008757">
    <property type="term" value="F:S-adenosylmethionine-dependent methyltransferase activity"/>
    <property type="evidence" value="ECO:0007669"/>
    <property type="project" value="InterPro"/>
</dbReference>
<reference evidence="3 4" key="2">
    <citation type="journal article" date="2009" name="BMC Microbiol.">
        <title>The genome sequence of Geobacter metallireducens: features of metabolism, physiology and regulation common and dissimilar to Geobacter sulfurreducens.</title>
        <authorList>
            <person name="Aklujkar M."/>
            <person name="Krushkal J."/>
            <person name="DiBartolo G."/>
            <person name="Lapidus A."/>
            <person name="Land M.L."/>
            <person name="Lovley D.R."/>
        </authorList>
    </citation>
    <scope>NUCLEOTIDE SEQUENCE [LARGE SCALE GENOMIC DNA]</scope>
    <source>
        <strain evidence="4">ATCC 53774 / DSM 7210 / GS-15</strain>
    </source>
</reference>
<dbReference type="InterPro" id="IPR013216">
    <property type="entry name" value="Methyltransf_11"/>
</dbReference>
<dbReference type="HOGENOM" id="CLU_056366_0_0_7"/>
<dbReference type="AlphaFoldDB" id="Q39RE9"/>
<dbReference type="GO" id="GO:0032259">
    <property type="term" value="P:methylation"/>
    <property type="evidence" value="ECO:0007669"/>
    <property type="project" value="UniProtKB-KW"/>
</dbReference>
<evidence type="ECO:0000313" key="3">
    <source>
        <dbReference type="EMBL" id="ABB33175.1"/>
    </source>
</evidence>
<reference evidence="3 4" key="1">
    <citation type="submission" date="2005-10" db="EMBL/GenBank/DDBJ databases">
        <title>Complete sequence of Geobacter metallireducens GS-15.</title>
        <authorList>
            <consortium name="US DOE Joint Genome Institute"/>
            <person name="Copeland A."/>
            <person name="Lucas S."/>
            <person name="Lapidus A."/>
            <person name="Barry K."/>
            <person name="Detter J.C."/>
            <person name="Glavina T."/>
            <person name="Hammon N."/>
            <person name="Israni S."/>
            <person name="Pitluck S."/>
            <person name="Di Bartolo G."/>
            <person name="Chain P."/>
            <person name="Schmutz J."/>
            <person name="Larimer F."/>
            <person name="Land M."/>
            <person name="Kyrpides N."/>
            <person name="Ivanova N."/>
            <person name="Richardson P."/>
        </authorList>
    </citation>
    <scope>NUCLEOTIDE SEQUENCE [LARGE SCALE GENOMIC DNA]</scope>
    <source>
        <strain evidence="4">ATCC 53774 / DSM 7210 / GS-15</strain>
    </source>
</reference>
<evidence type="ECO:0000313" key="4">
    <source>
        <dbReference type="Proteomes" id="UP000007073"/>
    </source>
</evidence>
<keyword evidence="4" id="KW-1185">Reference proteome</keyword>
<dbReference type="InterPro" id="IPR050447">
    <property type="entry name" value="Erg6_SMT_methyltransf"/>
</dbReference>
<keyword evidence="1 3" id="KW-0808">Transferase</keyword>
<proteinExistence type="predicted"/>
<dbReference type="eggNOG" id="COG2226">
    <property type="taxonomic scope" value="Bacteria"/>
</dbReference>
<accession>Q39RE9</accession>
<dbReference type="RefSeq" id="WP_004512893.1">
    <property type="nucleotide sequence ID" value="NC_007517.1"/>
</dbReference>
<evidence type="ECO:0000256" key="1">
    <source>
        <dbReference type="ARBA" id="ARBA00022679"/>
    </source>
</evidence>
<dbReference type="PANTHER" id="PTHR44068">
    <property type="entry name" value="ZGC:194242"/>
    <property type="match status" value="1"/>
</dbReference>
<feature type="domain" description="Methyltransferase type 11" evidence="2">
    <location>
        <begin position="72"/>
        <end position="169"/>
    </location>
</feature>
<dbReference type="KEGG" id="gme:Gmet_2958"/>